<accession>A0A5P8DJS2</accession>
<organism evidence="2">
    <name type="scientific">Rhizaria sp</name>
    <dbReference type="NCBI Taxonomy" id="2204297"/>
    <lineage>
        <taxon>Eukaryota</taxon>
        <taxon>Sar</taxon>
        <taxon>Rhizaria</taxon>
    </lineage>
</organism>
<name>A0A5P8DJS2_9EUKA</name>
<reference evidence="2" key="1">
    <citation type="submission" date="2019-06" db="EMBL/GenBank/DDBJ databases">
        <authorList>
            <person name="Wideman J.G."/>
            <person name="Richards T.A."/>
        </authorList>
    </citation>
    <scope>NUCLEOTIDE SEQUENCE</scope>
</reference>
<keyword evidence="1" id="KW-0472">Membrane</keyword>
<dbReference type="AlphaFoldDB" id="A0A5P8DJS2"/>
<dbReference type="EMBL" id="MN082144">
    <property type="protein sequence ID" value="QFP99049.1"/>
    <property type="molecule type" value="Genomic_DNA"/>
</dbReference>
<gene>
    <name evidence="2" type="primary">orf186</name>
</gene>
<geneLocation type="mitochondrion" evidence="2"/>
<keyword evidence="1" id="KW-0812">Transmembrane</keyword>
<feature type="transmembrane region" description="Helical" evidence="1">
    <location>
        <begin position="47"/>
        <end position="65"/>
    </location>
</feature>
<keyword evidence="2" id="KW-0496">Mitochondrion</keyword>
<protein>
    <submittedName>
        <fullName evidence="2">Uncharacterized protein</fullName>
    </submittedName>
</protein>
<sequence>MFENSYFNYHRAIVSSKILLKQYVNFPKIKKIVVFFIINTKQYKKNILLFYIIINLCFYGNIFLYNQEINNYQILKFSLRKKKILRFFNSFTYFYLPVLDGDQNFIKKSVVSLGKNYCFFSYRFNYSNFPVIPESEFLCYSNEFIYSLINLYQMRFDIYFKSFYFVKNSLGFLLRMNRLPTLIRFV</sequence>
<keyword evidence="1" id="KW-1133">Transmembrane helix</keyword>
<proteinExistence type="predicted"/>
<evidence type="ECO:0000313" key="2">
    <source>
        <dbReference type="EMBL" id="QFP99049.1"/>
    </source>
</evidence>
<evidence type="ECO:0000256" key="1">
    <source>
        <dbReference type="SAM" id="Phobius"/>
    </source>
</evidence>